<dbReference type="EMBL" id="KZ293416">
    <property type="protein sequence ID" value="PBK76507.1"/>
    <property type="molecule type" value="Genomic_DNA"/>
</dbReference>
<dbReference type="AlphaFoldDB" id="A0A2H3CIB0"/>
<gene>
    <name evidence="1" type="ORF">ARMSODRAFT_228453</name>
</gene>
<keyword evidence="2" id="KW-1185">Reference proteome</keyword>
<organism evidence="1 2">
    <name type="scientific">Armillaria solidipes</name>
    <dbReference type="NCBI Taxonomy" id="1076256"/>
    <lineage>
        <taxon>Eukaryota</taxon>
        <taxon>Fungi</taxon>
        <taxon>Dikarya</taxon>
        <taxon>Basidiomycota</taxon>
        <taxon>Agaricomycotina</taxon>
        <taxon>Agaricomycetes</taxon>
        <taxon>Agaricomycetidae</taxon>
        <taxon>Agaricales</taxon>
        <taxon>Marasmiineae</taxon>
        <taxon>Physalacriaceae</taxon>
        <taxon>Armillaria</taxon>
    </lineage>
</organism>
<name>A0A2H3CIB0_9AGAR</name>
<dbReference type="Proteomes" id="UP000218334">
    <property type="component" value="Unassembled WGS sequence"/>
</dbReference>
<evidence type="ECO:0000313" key="2">
    <source>
        <dbReference type="Proteomes" id="UP000218334"/>
    </source>
</evidence>
<reference evidence="2" key="1">
    <citation type="journal article" date="2017" name="Nat. Ecol. Evol.">
        <title>Genome expansion and lineage-specific genetic innovations in the forest pathogenic fungi Armillaria.</title>
        <authorList>
            <person name="Sipos G."/>
            <person name="Prasanna A.N."/>
            <person name="Walter M.C."/>
            <person name="O'Connor E."/>
            <person name="Balint B."/>
            <person name="Krizsan K."/>
            <person name="Kiss B."/>
            <person name="Hess J."/>
            <person name="Varga T."/>
            <person name="Slot J."/>
            <person name="Riley R."/>
            <person name="Boka B."/>
            <person name="Rigling D."/>
            <person name="Barry K."/>
            <person name="Lee J."/>
            <person name="Mihaltcheva S."/>
            <person name="LaButti K."/>
            <person name="Lipzen A."/>
            <person name="Waldron R."/>
            <person name="Moloney N.M."/>
            <person name="Sperisen C."/>
            <person name="Kredics L."/>
            <person name="Vagvoelgyi C."/>
            <person name="Patrignani A."/>
            <person name="Fitzpatrick D."/>
            <person name="Nagy I."/>
            <person name="Doyle S."/>
            <person name="Anderson J.B."/>
            <person name="Grigoriev I.V."/>
            <person name="Gueldener U."/>
            <person name="Muensterkoetter M."/>
            <person name="Nagy L.G."/>
        </authorList>
    </citation>
    <scope>NUCLEOTIDE SEQUENCE [LARGE SCALE GENOMIC DNA]</scope>
    <source>
        <strain evidence="2">28-4</strain>
    </source>
</reference>
<evidence type="ECO:0000313" key="1">
    <source>
        <dbReference type="EMBL" id="PBK76507.1"/>
    </source>
</evidence>
<proteinExistence type="predicted"/>
<sequence>MWRILLRSTWNLGVDLIQPTFVLPVNASVLEEAQCTRATQPVCLRCQHVSHRRVLTDGNFWWKVNHPRSEVPGRSRKLSTIMSLVPFITLSLP</sequence>
<accession>A0A2H3CIB0</accession>
<protein>
    <submittedName>
        <fullName evidence="1">Uncharacterized protein</fullName>
    </submittedName>
</protein>